<proteinExistence type="predicted"/>
<evidence type="ECO:0000313" key="2">
    <source>
        <dbReference type="Proteomes" id="UP001144297"/>
    </source>
</evidence>
<comment type="caution">
    <text evidence="1">The sequence shown here is derived from an EMBL/GenBank/DDBJ whole genome shotgun (WGS) entry which is preliminary data.</text>
</comment>
<gene>
    <name evidence="1" type="ORF">TISLANDTSLP1_16550</name>
</gene>
<sequence length="160" mass="19446">MYPIYRKDMKKCKNCQKKFYPCQNLKNFCSPACRKLYRQAYKKQKEQQRRNNLKNVDKIHRYVDTPDNTFESLKGFKKTSKGNFETEYGSQENYQIAKTCCNWETKQKERYCITLYEPYFLFIKPCRECHILEALKFYNIKKKAEKKTKRETALINIEAH</sequence>
<name>A0A9W6GHA4_9BACT</name>
<keyword evidence="2" id="KW-1185">Reference proteome</keyword>
<reference evidence="1" key="1">
    <citation type="submission" date="2022-12" db="EMBL/GenBank/DDBJ databases">
        <title>Reference genome sequencing for broad-spectrum identification of bacterial and archaeal isolates by mass spectrometry.</title>
        <authorList>
            <person name="Sekiguchi Y."/>
            <person name="Tourlousse D.M."/>
        </authorList>
    </citation>
    <scope>NUCLEOTIDE SEQUENCE</scope>
    <source>
        <strain evidence="1">TSL-P1</strain>
    </source>
</reference>
<accession>A0A9W6GHA4</accession>
<dbReference type="EMBL" id="BSDX01000001">
    <property type="protein sequence ID" value="GLI53962.1"/>
    <property type="molecule type" value="Genomic_DNA"/>
</dbReference>
<dbReference type="Proteomes" id="UP001144297">
    <property type="component" value="Unassembled WGS sequence"/>
</dbReference>
<protein>
    <submittedName>
        <fullName evidence="1">Uncharacterized protein</fullName>
    </submittedName>
</protein>
<organism evidence="1 2">
    <name type="scientific">Thermodesulfovibrio yellowstonii</name>
    <dbReference type="NCBI Taxonomy" id="28262"/>
    <lineage>
        <taxon>Bacteria</taxon>
        <taxon>Pseudomonadati</taxon>
        <taxon>Nitrospirota</taxon>
        <taxon>Thermodesulfovibrionia</taxon>
        <taxon>Thermodesulfovibrionales</taxon>
        <taxon>Thermodesulfovibrionaceae</taxon>
        <taxon>Thermodesulfovibrio</taxon>
    </lineage>
</organism>
<evidence type="ECO:0000313" key="1">
    <source>
        <dbReference type="EMBL" id="GLI53962.1"/>
    </source>
</evidence>
<dbReference type="AlphaFoldDB" id="A0A9W6GHA4"/>